<dbReference type="AlphaFoldDB" id="A0A915Q4P9"/>
<accession>A0A915Q4P9</accession>
<feature type="region of interest" description="Disordered" evidence="1">
    <location>
        <begin position="1"/>
        <end position="44"/>
    </location>
</feature>
<dbReference type="WBParaSite" id="sdigi.contig964.g10060.t1">
    <property type="protein sequence ID" value="sdigi.contig964.g10060.t1"/>
    <property type="gene ID" value="sdigi.contig964.g10060"/>
</dbReference>
<sequence>MMEFEGQSAQNERDGKDEKLVKEPAPTFNVEETEWVPPPERPVESMEISDAVEETFRELISRSRMIKAPVTASQNILVRAQSEQFHPADVGDLSEQLRNEFKAPQSRTRLLEKMMSRLVKGLFIFQICFYTLKSNFLDKLKFGCEQYLLTPPECWTTQKAAAVEIHVLDWSLRASVAVFGEVIVVSLTHENSLYTTLDA</sequence>
<proteinExistence type="predicted"/>
<evidence type="ECO:0000313" key="2">
    <source>
        <dbReference type="Proteomes" id="UP000887581"/>
    </source>
</evidence>
<reference evidence="3" key="1">
    <citation type="submission" date="2022-11" db="UniProtKB">
        <authorList>
            <consortium name="WormBaseParasite"/>
        </authorList>
    </citation>
    <scope>IDENTIFICATION</scope>
</reference>
<evidence type="ECO:0000256" key="1">
    <source>
        <dbReference type="SAM" id="MobiDB-lite"/>
    </source>
</evidence>
<protein>
    <submittedName>
        <fullName evidence="3">Uncharacterized protein</fullName>
    </submittedName>
</protein>
<keyword evidence="2" id="KW-1185">Reference proteome</keyword>
<dbReference type="Proteomes" id="UP000887581">
    <property type="component" value="Unplaced"/>
</dbReference>
<evidence type="ECO:0000313" key="3">
    <source>
        <dbReference type="WBParaSite" id="sdigi.contig964.g10060.t1"/>
    </source>
</evidence>
<feature type="compositionally biased region" description="Basic and acidic residues" evidence="1">
    <location>
        <begin position="11"/>
        <end position="22"/>
    </location>
</feature>
<name>A0A915Q4P9_9BILA</name>
<organism evidence="2 3">
    <name type="scientific">Setaria digitata</name>
    <dbReference type="NCBI Taxonomy" id="48799"/>
    <lineage>
        <taxon>Eukaryota</taxon>
        <taxon>Metazoa</taxon>
        <taxon>Ecdysozoa</taxon>
        <taxon>Nematoda</taxon>
        <taxon>Chromadorea</taxon>
        <taxon>Rhabditida</taxon>
        <taxon>Spirurina</taxon>
        <taxon>Spiruromorpha</taxon>
        <taxon>Filarioidea</taxon>
        <taxon>Setariidae</taxon>
        <taxon>Setaria</taxon>
    </lineage>
</organism>